<evidence type="ECO:0000259" key="4">
    <source>
        <dbReference type="Pfam" id="PF01261"/>
    </source>
</evidence>
<reference evidence="5 6" key="1">
    <citation type="submission" date="2016-10" db="EMBL/GenBank/DDBJ databases">
        <authorList>
            <person name="de Groot N.N."/>
        </authorList>
    </citation>
    <scope>NUCLEOTIDE SEQUENCE [LARGE SCALE GENOMIC DNA]</scope>
    <source>
        <strain evidence="5 6">CGMCC 1.8925</strain>
    </source>
</reference>
<dbReference type="STRING" id="336292.SAMN05660710_01907"/>
<dbReference type="Pfam" id="PF01261">
    <property type="entry name" value="AP_endonuc_2"/>
    <property type="match status" value="1"/>
</dbReference>
<dbReference type="NCBIfam" id="NF043033">
    <property type="entry name" value="OxoTetrIsom"/>
    <property type="match status" value="1"/>
</dbReference>
<dbReference type="OrthoDB" id="9786584at2"/>
<evidence type="ECO:0000256" key="1">
    <source>
        <dbReference type="ARBA" id="ARBA00023235"/>
    </source>
</evidence>
<evidence type="ECO:0000313" key="5">
    <source>
        <dbReference type="EMBL" id="SCY54471.1"/>
    </source>
</evidence>
<evidence type="ECO:0000256" key="2">
    <source>
        <dbReference type="PIRNR" id="PIRNR006241"/>
    </source>
</evidence>
<dbReference type="GO" id="GO:0008903">
    <property type="term" value="F:hydroxypyruvate isomerase activity"/>
    <property type="evidence" value="ECO:0007669"/>
    <property type="project" value="TreeGrafter"/>
</dbReference>
<protein>
    <submittedName>
        <fullName evidence="5">Hydroxypyruvate isomerase</fullName>
    </submittedName>
</protein>
<dbReference type="InterPro" id="IPR053398">
    <property type="entry name" value="HPT_OtnI_isomerases"/>
</dbReference>
<dbReference type="InterPro" id="IPR017643">
    <property type="entry name" value="Hydroxypyruvate_isomerase"/>
</dbReference>
<dbReference type="EMBL" id="FMVT01000005">
    <property type="protein sequence ID" value="SCY54471.1"/>
    <property type="molecule type" value="Genomic_DNA"/>
</dbReference>
<gene>
    <name evidence="5" type="ORF">SAMN05660710_01907</name>
</gene>
<dbReference type="InterPro" id="IPR026040">
    <property type="entry name" value="HyI-like"/>
</dbReference>
<dbReference type="Gene3D" id="3.20.20.150">
    <property type="entry name" value="Divalent-metal-dependent TIM barrel enzymes"/>
    <property type="match status" value="1"/>
</dbReference>
<evidence type="ECO:0000313" key="6">
    <source>
        <dbReference type="Proteomes" id="UP000199502"/>
    </source>
</evidence>
<dbReference type="NCBIfam" id="TIGR03234">
    <property type="entry name" value="OH-pyruv-isom"/>
    <property type="match status" value="1"/>
</dbReference>
<feature type="active site" description="Proton donor/acceptor" evidence="3">
    <location>
        <position position="143"/>
    </location>
</feature>
<name>A0A1G5GSU2_9RHOB</name>
<keyword evidence="1 2" id="KW-0413">Isomerase</keyword>
<dbReference type="SUPFAM" id="SSF51658">
    <property type="entry name" value="Xylose isomerase-like"/>
    <property type="match status" value="1"/>
</dbReference>
<evidence type="ECO:0000256" key="3">
    <source>
        <dbReference type="PIRSR" id="PIRSR006241-50"/>
    </source>
</evidence>
<dbReference type="PANTHER" id="PTHR43489">
    <property type="entry name" value="ISOMERASE"/>
    <property type="match status" value="1"/>
</dbReference>
<dbReference type="InterPro" id="IPR013022">
    <property type="entry name" value="Xyl_isomerase-like_TIM-brl"/>
</dbReference>
<dbReference type="GO" id="GO:0046487">
    <property type="term" value="P:glyoxylate metabolic process"/>
    <property type="evidence" value="ECO:0007669"/>
    <property type="project" value="TreeGrafter"/>
</dbReference>
<keyword evidence="5" id="KW-0670">Pyruvate</keyword>
<dbReference type="FunFam" id="3.20.20.150:FF:000007">
    <property type="entry name" value="Hydroxypyruvate isomerase"/>
    <property type="match status" value="1"/>
</dbReference>
<dbReference type="RefSeq" id="WP_090743008.1">
    <property type="nucleotide sequence ID" value="NZ_FMVT01000005.1"/>
</dbReference>
<sequence length="261" mass="28878">MPKFSANLSMLYPEHAFIDRFAAAAADGFRAVEYLGPYDHPPEDVAAILRQTGLQQILFNLPSGDWAAGERGILCLPDRRAEFREGVETALRYAAALGCRQVNALAGIAPAGMDPVSLDQVMAENLAYAAPRLADAGIRLLVEPINTRDIPGFHCARVDHALRVMDMAGHANLWLQYDFYHAQIMQGDLVPTFQRHQGRIAHIQIADHPGRHEPGTGEINHRFLFAELDRLGYDGWVGCEYKPLGRTSQGLDWMTQHGVAP</sequence>
<accession>A0A1G5GSU2</accession>
<feature type="active site" description="Proton donor/acceptor" evidence="3">
    <location>
        <position position="240"/>
    </location>
</feature>
<dbReference type="AlphaFoldDB" id="A0A1G5GSU2"/>
<dbReference type="InterPro" id="IPR036237">
    <property type="entry name" value="Xyl_isomerase-like_sf"/>
</dbReference>
<dbReference type="PANTHER" id="PTHR43489:SF13">
    <property type="entry name" value="HYDROXYPYRUVATE ISOMERASE"/>
    <property type="match status" value="1"/>
</dbReference>
<dbReference type="InterPro" id="IPR050417">
    <property type="entry name" value="Sugar_Epim/Isomerase"/>
</dbReference>
<feature type="domain" description="Xylose isomerase-like TIM barrel" evidence="4">
    <location>
        <begin position="21"/>
        <end position="256"/>
    </location>
</feature>
<dbReference type="PIRSF" id="PIRSF006241">
    <property type="entry name" value="HyI"/>
    <property type="match status" value="1"/>
</dbReference>
<organism evidence="5 6">
    <name type="scientific">Paracoccus tibetensis</name>
    <dbReference type="NCBI Taxonomy" id="336292"/>
    <lineage>
        <taxon>Bacteria</taxon>
        <taxon>Pseudomonadati</taxon>
        <taxon>Pseudomonadota</taxon>
        <taxon>Alphaproteobacteria</taxon>
        <taxon>Rhodobacterales</taxon>
        <taxon>Paracoccaceae</taxon>
        <taxon>Paracoccus</taxon>
    </lineage>
</organism>
<keyword evidence="6" id="KW-1185">Reference proteome</keyword>
<dbReference type="Proteomes" id="UP000199502">
    <property type="component" value="Unassembled WGS sequence"/>
</dbReference>
<comment type="similarity">
    <text evidence="2">Belongs to the hyi family.</text>
</comment>
<proteinExistence type="inferred from homology"/>